<dbReference type="Gene3D" id="3.90.660.10">
    <property type="match status" value="1"/>
</dbReference>
<dbReference type="InterPro" id="IPR002937">
    <property type="entry name" value="Amino_oxidase"/>
</dbReference>
<evidence type="ECO:0000259" key="1">
    <source>
        <dbReference type="Pfam" id="PF01593"/>
    </source>
</evidence>
<dbReference type="InterPro" id="IPR036188">
    <property type="entry name" value="FAD/NAD-bd_sf"/>
</dbReference>
<comment type="caution">
    <text evidence="2">The sequence shown here is derived from an EMBL/GenBank/DDBJ whole genome shotgun (WGS) entry which is preliminary data.</text>
</comment>
<name>A0A4Q2UP34_9BACT</name>
<dbReference type="AlphaFoldDB" id="A0A4Q2UP34"/>
<protein>
    <submittedName>
        <fullName evidence="2">FAD-dependent oxidoreductase</fullName>
    </submittedName>
</protein>
<dbReference type="RefSeq" id="WP_077919100.1">
    <property type="nucleotide sequence ID" value="NZ_SBLB01000001.1"/>
</dbReference>
<reference evidence="2 3" key="1">
    <citation type="submission" date="2019-01" db="EMBL/GenBank/DDBJ databases">
        <title>Spirosoma flava sp. nov., a propanil-degrading bacterium isolated from herbicide-contaminated soil.</title>
        <authorList>
            <person name="Zhang L."/>
            <person name="Jiang J.-D."/>
        </authorList>
    </citation>
    <scope>NUCLEOTIDE SEQUENCE [LARGE SCALE GENOMIC DNA]</scope>
    <source>
        <strain evidence="2 3">TY50</strain>
    </source>
</reference>
<proteinExistence type="predicted"/>
<dbReference type="SUPFAM" id="SSF51905">
    <property type="entry name" value="FAD/NAD(P)-binding domain"/>
    <property type="match status" value="1"/>
</dbReference>
<keyword evidence="3" id="KW-1185">Reference proteome</keyword>
<dbReference type="GO" id="GO:0016491">
    <property type="term" value="F:oxidoreductase activity"/>
    <property type="evidence" value="ECO:0007669"/>
    <property type="project" value="InterPro"/>
</dbReference>
<accession>A0A4Q2UP34</accession>
<evidence type="ECO:0000313" key="3">
    <source>
        <dbReference type="Proteomes" id="UP000290407"/>
    </source>
</evidence>
<dbReference type="Gene3D" id="3.50.50.60">
    <property type="entry name" value="FAD/NAD(P)-binding domain"/>
    <property type="match status" value="1"/>
</dbReference>
<dbReference type="Pfam" id="PF13450">
    <property type="entry name" value="NAD_binding_8"/>
    <property type="match status" value="1"/>
</dbReference>
<gene>
    <name evidence="2" type="ORF">EQG79_04690</name>
</gene>
<dbReference type="Pfam" id="PF01593">
    <property type="entry name" value="Amino_oxidase"/>
    <property type="match status" value="1"/>
</dbReference>
<evidence type="ECO:0000313" key="2">
    <source>
        <dbReference type="EMBL" id="RYC71443.1"/>
    </source>
</evidence>
<sequence length="328" mass="34593">MATSTLIIGAGMAGLSAAQALTQQGWRVTLLDKGRGVGGRMATRRLLTARADHGAQYFSAQSTAFSSFTNRLAAAGVVTPWHLEEAGRTESEFTHSRFVGVGGMSAIPKYMADALTVLTGQKAIRIGQDDAGWQVITETGDTHRADSLLITIPAPQVLALLHDSGLSLTDTDRQALSAIVYQPCIAVLAALNKASHIPAPGGIRYETGDIAWIADNEQKGISSTPSVTLHASAAFSQAHLDEADLNTLGQRLLEQVEDMVPASSIVAMQVHRWRYSQAEVRHPDSYLAATAPFPLLFGGDGFGSGNVEGAFLSGLHMAQALTGVAMEG</sequence>
<dbReference type="PANTHER" id="PTHR16128">
    <property type="entry name" value="FAD/NAD(P)-BINDING OXIDOREDUCTASE FAMILY PROTEIN"/>
    <property type="match status" value="1"/>
</dbReference>
<dbReference type="Proteomes" id="UP000290407">
    <property type="component" value="Unassembled WGS sequence"/>
</dbReference>
<feature type="domain" description="Amine oxidase" evidence="1">
    <location>
        <begin position="92"/>
        <end position="321"/>
    </location>
</feature>
<organism evidence="2 3">
    <name type="scientific">Spirosoma sordidisoli</name>
    <dbReference type="NCBI Taxonomy" id="2502893"/>
    <lineage>
        <taxon>Bacteria</taxon>
        <taxon>Pseudomonadati</taxon>
        <taxon>Bacteroidota</taxon>
        <taxon>Cytophagia</taxon>
        <taxon>Cytophagales</taxon>
        <taxon>Cytophagaceae</taxon>
        <taxon>Spirosoma</taxon>
    </lineage>
</organism>
<dbReference type="EMBL" id="SBLB01000001">
    <property type="protein sequence ID" value="RYC71443.1"/>
    <property type="molecule type" value="Genomic_DNA"/>
</dbReference>
<dbReference type="PANTHER" id="PTHR16128:SF5">
    <property type="entry name" value="FAD_NAD(P)-BINDING OXIDOREDUCTASE FAMILY PROTEIN"/>
    <property type="match status" value="1"/>
</dbReference>